<proteinExistence type="predicted"/>
<dbReference type="EMBL" id="CAJOBI010041595">
    <property type="protein sequence ID" value="CAF4326919.1"/>
    <property type="molecule type" value="Genomic_DNA"/>
</dbReference>
<gene>
    <name evidence="1" type="ORF">SMN809_LOCUS27199</name>
</gene>
<comment type="caution">
    <text evidence="1">The sequence shown here is derived from an EMBL/GenBank/DDBJ whole genome shotgun (WGS) entry which is preliminary data.</text>
</comment>
<evidence type="ECO:0000313" key="1">
    <source>
        <dbReference type="EMBL" id="CAF4326919.1"/>
    </source>
</evidence>
<accession>A0A8S2UA74</accession>
<sequence>TCGYRLMRNISIDRYDTRGGCYKVSSDHVNN</sequence>
<reference evidence="1" key="1">
    <citation type="submission" date="2021-02" db="EMBL/GenBank/DDBJ databases">
        <authorList>
            <person name="Nowell W R."/>
        </authorList>
    </citation>
    <scope>NUCLEOTIDE SEQUENCE</scope>
</reference>
<protein>
    <submittedName>
        <fullName evidence="1">Uncharacterized protein</fullName>
    </submittedName>
</protein>
<dbReference type="Proteomes" id="UP000676336">
    <property type="component" value="Unassembled WGS sequence"/>
</dbReference>
<evidence type="ECO:0000313" key="2">
    <source>
        <dbReference type="Proteomes" id="UP000676336"/>
    </source>
</evidence>
<dbReference type="AlphaFoldDB" id="A0A8S2UA74"/>
<feature type="non-terminal residue" evidence="1">
    <location>
        <position position="1"/>
    </location>
</feature>
<organism evidence="1 2">
    <name type="scientific">Rotaria magnacalcarata</name>
    <dbReference type="NCBI Taxonomy" id="392030"/>
    <lineage>
        <taxon>Eukaryota</taxon>
        <taxon>Metazoa</taxon>
        <taxon>Spiralia</taxon>
        <taxon>Gnathifera</taxon>
        <taxon>Rotifera</taxon>
        <taxon>Eurotatoria</taxon>
        <taxon>Bdelloidea</taxon>
        <taxon>Philodinida</taxon>
        <taxon>Philodinidae</taxon>
        <taxon>Rotaria</taxon>
    </lineage>
</organism>
<name>A0A8S2UA74_9BILA</name>